<feature type="compositionally biased region" description="Basic and acidic residues" evidence="1">
    <location>
        <begin position="195"/>
        <end position="210"/>
    </location>
</feature>
<reference evidence="2 3" key="1">
    <citation type="submission" date="2021-04" db="EMBL/GenBank/DDBJ databases">
        <title>Genome analysis of Polyangium sp.</title>
        <authorList>
            <person name="Li Y."/>
            <person name="Wang J."/>
        </authorList>
    </citation>
    <scope>NUCLEOTIDE SEQUENCE [LARGE SCALE GENOMIC DNA]</scope>
    <source>
        <strain evidence="2 3">SDU14</strain>
    </source>
</reference>
<accession>A0A9X3X598</accession>
<feature type="region of interest" description="Disordered" evidence="1">
    <location>
        <begin position="195"/>
        <end position="224"/>
    </location>
</feature>
<evidence type="ECO:0000256" key="1">
    <source>
        <dbReference type="SAM" id="MobiDB-lite"/>
    </source>
</evidence>
<evidence type="ECO:0000313" key="3">
    <source>
        <dbReference type="Proteomes" id="UP001151081"/>
    </source>
</evidence>
<dbReference type="CDD" id="cd06257">
    <property type="entry name" value="DnaJ"/>
    <property type="match status" value="1"/>
</dbReference>
<organism evidence="2 3">
    <name type="scientific">Polyangium jinanense</name>
    <dbReference type="NCBI Taxonomy" id="2829994"/>
    <lineage>
        <taxon>Bacteria</taxon>
        <taxon>Pseudomonadati</taxon>
        <taxon>Myxococcota</taxon>
        <taxon>Polyangia</taxon>
        <taxon>Polyangiales</taxon>
        <taxon>Polyangiaceae</taxon>
        <taxon>Polyangium</taxon>
    </lineage>
</organism>
<proteinExistence type="predicted"/>
<keyword evidence="3" id="KW-1185">Reference proteome</keyword>
<sequence>MRLVSIRGTTADAPPRRRRLGGEVPMFIHWKKTPISDRSYADPYCIHAGPGRSTLTPMLKQSYRDAGKPRNRTLWRPSRGIRTCCIEDVHDPIARVAWWQAFEPDFLEVVALLDNAAGQRLLNEYEWIQDEVAKVIRRPSLAEEILWWCVQSLPKDLRPGESVQQRHARLVDEARRSVEDRLRPSWERERRYWQEKAETARREPPRERPDGGAPAPGPQKAADPTPWFIRELGLTWPCTEGEVKAAWRRGAKIHHPDQGGSSESFIALKKAYEHAVEFLRGQAAA</sequence>
<dbReference type="SUPFAM" id="SSF46565">
    <property type="entry name" value="Chaperone J-domain"/>
    <property type="match status" value="1"/>
</dbReference>
<dbReference type="AlphaFoldDB" id="A0A9X3X598"/>
<evidence type="ECO:0008006" key="4">
    <source>
        <dbReference type="Google" id="ProtNLM"/>
    </source>
</evidence>
<dbReference type="InterPro" id="IPR001623">
    <property type="entry name" value="DnaJ_domain"/>
</dbReference>
<dbReference type="InterPro" id="IPR036869">
    <property type="entry name" value="J_dom_sf"/>
</dbReference>
<comment type="caution">
    <text evidence="2">The sequence shown here is derived from an EMBL/GenBank/DDBJ whole genome shotgun (WGS) entry which is preliminary data.</text>
</comment>
<dbReference type="EMBL" id="JAGTJJ010000008">
    <property type="protein sequence ID" value="MDC3982413.1"/>
    <property type="molecule type" value="Genomic_DNA"/>
</dbReference>
<evidence type="ECO:0000313" key="2">
    <source>
        <dbReference type="EMBL" id="MDC3982413.1"/>
    </source>
</evidence>
<dbReference type="RefSeq" id="WP_272458659.1">
    <property type="nucleotide sequence ID" value="NZ_JAGTJJ010000008.1"/>
</dbReference>
<dbReference type="Gene3D" id="1.10.287.110">
    <property type="entry name" value="DnaJ domain"/>
    <property type="match status" value="1"/>
</dbReference>
<name>A0A9X3X598_9BACT</name>
<dbReference type="Proteomes" id="UP001151081">
    <property type="component" value="Unassembled WGS sequence"/>
</dbReference>
<protein>
    <recommendedName>
        <fullName evidence="4">J domain-containing protein</fullName>
    </recommendedName>
</protein>
<gene>
    <name evidence="2" type="ORF">KEG57_17995</name>
</gene>